<proteinExistence type="predicted"/>
<gene>
    <name evidence="1" type="ORF">HCZ30_11815</name>
</gene>
<reference evidence="1 2" key="1">
    <citation type="submission" date="2020-03" db="EMBL/GenBank/DDBJ databases">
        <title>Bacterial isolates of synthetic phycosphere.</title>
        <authorList>
            <person name="Fu H."/>
            <person name="Moran M.A."/>
        </authorList>
    </citation>
    <scope>NUCLEOTIDE SEQUENCE [LARGE SCALE GENOMIC DNA]</scope>
    <source>
        <strain evidence="1 2">HF1</strain>
    </source>
</reference>
<organism evidence="1 2">
    <name type="scientific">Marivivens donghaensis</name>
    <dbReference type="NCBI Taxonomy" id="1699413"/>
    <lineage>
        <taxon>Bacteria</taxon>
        <taxon>Pseudomonadati</taxon>
        <taxon>Pseudomonadota</taxon>
        <taxon>Alphaproteobacteria</taxon>
        <taxon>Rhodobacterales</taxon>
        <taxon>Paracoccaceae</taxon>
        <taxon>Marivivens group</taxon>
        <taxon>Marivivens</taxon>
    </lineage>
</organism>
<sequence>MTFLLESANQMTEFSVYQSADFQNRDFEGLPFGTAISAATHAHINSVGEAA</sequence>
<name>A0ABX0VYD8_9RHOB</name>
<dbReference type="RefSeq" id="WP_167638496.1">
    <property type="nucleotide sequence ID" value="NZ_JAATOP010000007.1"/>
</dbReference>
<evidence type="ECO:0000313" key="1">
    <source>
        <dbReference type="EMBL" id="NIY73116.1"/>
    </source>
</evidence>
<dbReference type="Proteomes" id="UP000709466">
    <property type="component" value="Unassembled WGS sequence"/>
</dbReference>
<comment type="caution">
    <text evidence="1">The sequence shown here is derived from an EMBL/GenBank/DDBJ whole genome shotgun (WGS) entry which is preliminary data.</text>
</comment>
<evidence type="ECO:0000313" key="2">
    <source>
        <dbReference type="Proteomes" id="UP000709466"/>
    </source>
</evidence>
<dbReference type="EMBL" id="JAATOP010000007">
    <property type="protein sequence ID" value="NIY73116.1"/>
    <property type="molecule type" value="Genomic_DNA"/>
</dbReference>
<keyword evidence="2" id="KW-1185">Reference proteome</keyword>
<protein>
    <submittedName>
        <fullName evidence="1">Uncharacterized protein</fullName>
    </submittedName>
</protein>
<accession>A0ABX0VYD8</accession>